<organism evidence="14">
    <name type="scientific">marine metagenome</name>
    <dbReference type="NCBI Taxonomy" id="408172"/>
    <lineage>
        <taxon>unclassified sequences</taxon>
        <taxon>metagenomes</taxon>
        <taxon>ecological metagenomes</taxon>
    </lineage>
</organism>
<gene>
    <name evidence="14" type="ORF">METZ01_LOCUS290647</name>
</gene>
<evidence type="ECO:0000256" key="13">
    <source>
        <dbReference type="SAM" id="Phobius"/>
    </source>
</evidence>
<feature type="transmembrane region" description="Helical" evidence="13">
    <location>
        <begin position="45"/>
        <end position="62"/>
    </location>
</feature>
<dbReference type="PANTHER" id="PTHR48086">
    <property type="entry name" value="SODIUM/PROLINE SYMPORTER-RELATED"/>
    <property type="match status" value="1"/>
</dbReference>
<reference evidence="14" key="1">
    <citation type="submission" date="2018-05" db="EMBL/GenBank/DDBJ databases">
        <authorList>
            <person name="Lanie J.A."/>
            <person name="Ng W.-L."/>
            <person name="Kazmierczak K.M."/>
            <person name="Andrzejewski T.M."/>
            <person name="Davidsen T.M."/>
            <person name="Wayne K.J."/>
            <person name="Tettelin H."/>
            <person name="Glass J.I."/>
            <person name="Rusch D."/>
            <person name="Podicherti R."/>
            <person name="Tsui H.-C.T."/>
            <person name="Winkler M.E."/>
        </authorList>
    </citation>
    <scope>NUCLEOTIDE SEQUENCE</scope>
</reference>
<dbReference type="InterPro" id="IPR011851">
    <property type="entry name" value="Na/Pro_symporter"/>
</dbReference>
<evidence type="ECO:0000256" key="9">
    <source>
        <dbReference type="ARBA" id="ARBA00023065"/>
    </source>
</evidence>
<evidence type="ECO:0000256" key="5">
    <source>
        <dbReference type="ARBA" id="ARBA00022692"/>
    </source>
</evidence>
<dbReference type="PROSITE" id="PS50283">
    <property type="entry name" value="NA_SOLUT_SYMP_3"/>
    <property type="match status" value="1"/>
</dbReference>
<accession>A0A382LN90</accession>
<dbReference type="InterPro" id="IPR050277">
    <property type="entry name" value="Sodium:Solute_Symporter"/>
</dbReference>
<dbReference type="InterPro" id="IPR038377">
    <property type="entry name" value="Na/Glc_symporter_sf"/>
</dbReference>
<keyword evidence="4" id="KW-1003">Cell membrane</keyword>
<evidence type="ECO:0000256" key="6">
    <source>
        <dbReference type="ARBA" id="ARBA00022847"/>
    </source>
</evidence>
<keyword evidence="7 13" id="KW-1133">Transmembrane helix</keyword>
<dbReference type="GO" id="GO:0031402">
    <property type="term" value="F:sodium ion binding"/>
    <property type="evidence" value="ECO:0007669"/>
    <property type="project" value="InterPro"/>
</dbReference>
<feature type="transmembrane region" description="Helical" evidence="13">
    <location>
        <begin position="361"/>
        <end position="379"/>
    </location>
</feature>
<dbReference type="Gene3D" id="1.20.1730.10">
    <property type="entry name" value="Sodium/glucose cotransporter"/>
    <property type="match status" value="1"/>
</dbReference>
<proteinExistence type="inferred from homology"/>
<dbReference type="CDD" id="cd11475">
    <property type="entry name" value="SLC5sbd_PutP"/>
    <property type="match status" value="1"/>
</dbReference>
<feature type="transmembrane region" description="Helical" evidence="13">
    <location>
        <begin position="124"/>
        <end position="142"/>
    </location>
</feature>
<keyword evidence="8" id="KW-0915">Sodium</keyword>
<evidence type="ECO:0000256" key="11">
    <source>
        <dbReference type="ARBA" id="ARBA00023201"/>
    </source>
</evidence>
<dbReference type="AlphaFoldDB" id="A0A382LN90"/>
<feature type="transmembrane region" description="Helical" evidence="13">
    <location>
        <begin position="273"/>
        <end position="292"/>
    </location>
</feature>
<dbReference type="GO" id="GO:0015824">
    <property type="term" value="P:proline transport"/>
    <property type="evidence" value="ECO:0007669"/>
    <property type="project" value="InterPro"/>
</dbReference>
<evidence type="ECO:0000256" key="7">
    <source>
        <dbReference type="ARBA" id="ARBA00022989"/>
    </source>
</evidence>
<evidence type="ECO:0000256" key="8">
    <source>
        <dbReference type="ARBA" id="ARBA00023053"/>
    </source>
</evidence>
<feature type="transmembrane region" description="Helical" evidence="13">
    <location>
        <begin position="5"/>
        <end position="25"/>
    </location>
</feature>
<comment type="subcellular location">
    <subcellularLocation>
        <location evidence="1">Cell membrane</location>
        <topology evidence="1">Multi-pass membrane protein</topology>
    </subcellularLocation>
</comment>
<evidence type="ECO:0000256" key="1">
    <source>
        <dbReference type="ARBA" id="ARBA00004651"/>
    </source>
</evidence>
<comment type="similarity">
    <text evidence="2">Belongs to the sodium:solute symporter (SSF) (TC 2.A.21) family.</text>
</comment>
<dbReference type="PANTHER" id="PTHR48086:SF3">
    <property type="entry name" value="SODIUM_PROLINE SYMPORTER"/>
    <property type="match status" value="1"/>
</dbReference>
<evidence type="ECO:0000256" key="2">
    <source>
        <dbReference type="ARBA" id="ARBA00006434"/>
    </source>
</evidence>
<sequence>MDSSLAILITLIFYKVILIIIGIWANRRTKNTSDYFLGGGKLGPWVAALSASASSSSAWTLLGVSGAAYLWGLPAIWLFPATLSGFVINWFYIAPRLSSYGRNINALTLTDVLATDQNGESIRLIRWIASSIILFCFIFYIASQFDAAGQSFQSTFGIKKNISILIGATIILVYTLLGGFWAVSVTDTLQGIMMAISAIILPFVAIMHVGFNNIISNLSIQSLFLSPAGFGGIISFGFIIGTMGIGIGYPGQPHVVNRFLAIKPGQSIKDGKIIAIVWALIIYPGMILLGWAGRLLVDIPKNEQILIEMSNQLLPPVIAGIILASVLSAIMSTADSQLLVAASSISHDLKGKSDEFSLKDTRIIVAVICVLAVAMAIFVDKTIYSRVLFAF</sequence>
<feature type="transmembrane region" description="Helical" evidence="13">
    <location>
        <begin position="313"/>
        <end position="334"/>
    </location>
</feature>
<protein>
    <recommendedName>
        <fullName evidence="15">Sodium/proline symporter</fullName>
    </recommendedName>
</protein>
<feature type="transmembrane region" description="Helical" evidence="13">
    <location>
        <begin position="69"/>
        <end position="93"/>
    </location>
</feature>
<evidence type="ECO:0008006" key="15">
    <source>
        <dbReference type="Google" id="ProtNLM"/>
    </source>
</evidence>
<dbReference type="GO" id="GO:0005886">
    <property type="term" value="C:plasma membrane"/>
    <property type="evidence" value="ECO:0007669"/>
    <property type="project" value="UniProtKB-SubCell"/>
</dbReference>
<evidence type="ECO:0000256" key="3">
    <source>
        <dbReference type="ARBA" id="ARBA00022448"/>
    </source>
</evidence>
<feature type="transmembrane region" description="Helical" evidence="13">
    <location>
        <begin position="162"/>
        <end position="183"/>
    </location>
</feature>
<feature type="non-terminal residue" evidence="14">
    <location>
        <position position="391"/>
    </location>
</feature>
<keyword evidence="9" id="KW-0406">Ion transport</keyword>
<evidence type="ECO:0000313" key="14">
    <source>
        <dbReference type="EMBL" id="SVC37793.1"/>
    </source>
</evidence>
<dbReference type="Pfam" id="PF00474">
    <property type="entry name" value="SSF"/>
    <property type="match status" value="1"/>
</dbReference>
<dbReference type="InterPro" id="IPR001734">
    <property type="entry name" value="Na/solute_symporter"/>
</dbReference>
<evidence type="ECO:0000256" key="10">
    <source>
        <dbReference type="ARBA" id="ARBA00023136"/>
    </source>
</evidence>
<evidence type="ECO:0000256" key="12">
    <source>
        <dbReference type="ARBA" id="ARBA00033708"/>
    </source>
</evidence>
<keyword evidence="10 13" id="KW-0472">Membrane</keyword>
<keyword evidence="3" id="KW-0813">Transport</keyword>
<evidence type="ECO:0000256" key="4">
    <source>
        <dbReference type="ARBA" id="ARBA00022475"/>
    </source>
</evidence>
<feature type="transmembrane region" description="Helical" evidence="13">
    <location>
        <begin position="189"/>
        <end position="211"/>
    </location>
</feature>
<keyword evidence="11" id="KW-0739">Sodium transport</keyword>
<name>A0A382LN90_9ZZZZ</name>
<keyword evidence="6" id="KW-0769">Symport</keyword>
<dbReference type="GO" id="GO:0005298">
    <property type="term" value="F:proline:sodium symporter activity"/>
    <property type="evidence" value="ECO:0007669"/>
    <property type="project" value="InterPro"/>
</dbReference>
<dbReference type="EMBL" id="UINC01087968">
    <property type="protein sequence ID" value="SVC37793.1"/>
    <property type="molecule type" value="Genomic_DNA"/>
</dbReference>
<keyword evidence="5 13" id="KW-0812">Transmembrane</keyword>
<feature type="transmembrane region" description="Helical" evidence="13">
    <location>
        <begin position="223"/>
        <end position="249"/>
    </location>
</feature>
<comment type="catalytic activity">
    <reaction evidence="12">
        <text>L-proline(in) + Na(+)(in) = L-proline(out) + Na(+)(out)</text>
        <dbReference type="Rhea" id="RHEA:28967"/>
        <dbReference type="ChEBI" id="CHEBI:29101"/>
        <dbReference type="ChEBI" id="CHEBI:60039"/>
    </reaction>
</comment>